<keyword evidence="2" id="KW-1185">Reference proteome</keyword>
<dbReference type="EMBL" id="JABBNT010000001">
    <property type="protein sequence ID" value="NMM43758.1"/>
    <property type="molecule type" value="Genomic_DNA"/>
</dbReference>
<dbReference type="Proteomes" id="UP000539372">
    <property type="component" value="Unassembled WGS sequence"/>
</dbReference>
<gene>
    <name evidence="1" type="ORF">HH303_04670</name>
</gene>
<dbReference type="SUPFAM" id="SSF75516">
    <property type="entry name" value="Pheromone-binding domain of LuxR-like quorum-sensing transcription factors"/>
    <property type="match status" value="1"/>
</dbReference>
<dbReference type="AlphaFoldDB" id="A0A7Y0DYD4"/>
<dbReference type="SUPFAM" id="SSF46894">
    <property type="entry name" value="C-terminal effector domain of the bipartite response regulators"/>
    <property type="match status" value="1"/>
</dbReference>
<proteinExistence type="predicted"/>
<protein>
    <recommendedName>
        <fullName evidence="3">HTH luxR-type domain-containing protein</fullName>
    </recommendedName>
</protein>
<accession>A0A7Y0DYD4</accession>
<dbReference type="InterPro" id="IPR016032">
    <property type="entry name" value="Sig_transdc_resp-reg_C-effctor"/>
</dbReference>
<organism evidence="1 2">
    <name type="scientific">Pacificispira spongiicola</name>
    <dbReference type="NCBI Taxonomy" id="2729598"/>
    <lineage>
        <taxon>Bacteria</taxon>
        <taxon>Pseudomonadati</taxon>
        <taxon>Pseudomonadota</taxon>
        <taxon>Alphaproteobacteria</taxon>
        <taxon>Rhodospirillales</taxon>
        <taxon>Rhodospirillaceae</taxon>
        <taxon>Pacificispira</taxon>
    </lineage>
</organism>
<dbReference type="GO" id="GO:0003677">
    <property type="term" value="F:DNA binding"/>
    <property type="evidence" value="ECO:0007669"/>
    <property type="project" value="InterPro"/>
</dbReference>
<name>A0A7Y0DYD4_9PROT</name>
<evidence type="ECO:0000313" key="2">
    <source>
        <dbReference type="Proteomes" id="UP000539372"/>
    </source>
</evidence>
<dbReference type="Gene3D" id="3.30.450.80">
    <property type="entry name" value="Transcription factor LuxR-like, autoinducer-binding domain"/>
    <property type="match status" value="1"/>
</dbReference>
<dbReference type="GO" id="GO:0006355">
    <property type="term" value="P:regulation of DNA-templated transcription"/>
    <property type="evidence" value="ECO:0007669"/>
    <property type="project" value="InterPro"/>
</dbReference>
<evidence type="ECO:0000313" key="1">
    <source>
        <dbReference type="EMBL" id="NMM43758.1"/>
    </source>
</evidence>
<reference evidence="1 2" key="1">
    <citation type="submission" date="2020-04" db="EMBL/GenBank/DDBJ databases">
        <title>Rhodospirillaceae bacterium KN72 isolated from deep sea.</title>
        <authorList>
            <person name="Zhang D.-C."/>
        </authorList>
    </citation>
    <scope>NUCLEOTIDE SEQUENCE [LARGE SCALE GENOMIC DNA]</scope>
    <source>
        <strain evidence="1 2">KN72</strain>
    </source>
</reference>
<evidence type="ECO:0008006" key="3">
    <source>
        <dbReference type="Google" id="ProtNLM"/>
    </source>
</evidence>
<dbReference type="RefSeq" id="WP_169624007.1">
    <property type="nucleotide sequence ID" value="NZ_JABBNT010000001.1"/>
</dbReference>
<comment type="caution">
    <text evidence="1">The sequence shown here is derived from an EMBL/GenBank/DDBJ whole genome shotgun (WGS) entry which is preliminary data.</text>
</comment>
<dbReference type="InterPro" id="IPR036693">
    <property type="entry name" value="TF_LuxR_autoind-bd_dom_sf"/>
</dbReference>
<sequence length="248" mass="27565">MADRNGIDDSIVSAPMVAVGRGTALTAFAQAESASEIARVARQLGFQWCFWQAWEPETVATWDSMPHGFLEHYYGVEADRFCPVAVAIRRRWQNFTFAEARDKLRGPYADDTAKVWQAFGIHDGAVVFGGRGQAMSALILCAPKPVNALFARFRAELSIAAVRMDELLRDHEGLTRIARSFLKLSDKQLEALRVQIDHPELTFAEQAKLLDISPRMLEKRHQQIAQRFNVTSFSSAVAKAVSDGIGLG</sequence>